<comment type="catalytic activity">
    <reaction evidence="1">
        <text>Random endo-hydrolysis of N-acetyl-beta-D-glucosaminide (1-&gt;4)-beta-linkages in chitin and chitodextrins.</text>
        <dbReference type="EC" id="3.2.1.14"/>
    </reaction>
</comment>
<reference evidence="12" key="1">
    <citation type="submission" date="2020-12" db="EMBL/GenBank/DDBJ databases">
        <title>The genome sequence of Inhella sp. 1Y17.</title>
        <authorList>
            <person name="Liu Y."/>
        </authorList>
    </citation>
    <scope>NUCLEOTIDE SEQUENCE</scope>
    <source>
        <strain evidence="12">1Y17</strain>
    </source>
</reference>
<feature type="domain" description="Fibronectin type-III" evidence="10">
    <location>
        <begin position="184"/>
        <end position="272"/>
    </location>
</feature>
<dbReference type="InterPro" id="IPR017853">
    <property type="entry name" value="GH"/>
</dbReference>
<dbReference type="InterPro" id="IPR050314">
    <property type="entry name" value="Glycosyl_Hydrlase_18"/>
</dbReference>
<dbReference type="InterPro" id="IPR029070">
    <property type="entry name" value="Chitinase_insertion_sf"/>
</dbReference>
<dbReference type="Proteomes" id="UP000613266">
    <property type="component" value="Unassembled WGS sequence"/>
</dbReference>
<proteinExistence type="inferred from homology"/>
<dbReference type="SMART" id="SM00636">
    <property type="entry name" value="Glyco_18"/>
    <property type="match status" value="1"/>
</dbReference>
<dbReference type="SMART" id="SM00495">
    <property type="entry name" value="ChtBD3"/>
    <property type="match status" value="1"/>
</dbReference>
<dbReference type="RefSeq" id="WP_198109847.1">
    <property type="nucleotide sequence ID" value="NZ_JAEDAK010000002.1"/>
</dbReference>
<keyword evidence="9" id="KW-0732">Signal</keyword>
<evidence type="ECO:0000256" key="1">
    <source>
        <dbReference type="ARBA" id="ARBA00000822"/>
    </source>
</evidence>
<dbReference type="CDD" id="cd06548">
    <property type="entry name" value="GH18_chitinase"/>
    <property type="match status" value="1"/>
</dbReference>
<dbReference type="PROSITE" id="PS01095">
    <property type="entry name" value="GH18_1"/>
    <property type="match status" value="1"/>
</dbReference>
<dbReference type="GO" id="GO:0005975">
    <property type="term" value="P:carbohydrate metabolic process"/>
    <property type="evidence" value="ECO:0007669"/>
    <property type="project" value="InterPro"/>
</dbReference>
<dbReference type="SUPFAM" id="SSF49265">
    <property type="entry name" value="Fibronectin type III"/>
    <property type="match status" value="1"/>
</dbReference>
<dbReference type="InterPro" id="IPR001579">
    <property type="entry name" value="Glyco_hydro_18_chit_AS"/>
</dbReference>
<dbReference type="GO" id="GO:0006032">
    <property type="term" value="P:chitin catabolic process"/>
    <property type="evidence" value="ECO:0007669"/>
    <property type="project" value="UniProtKB-KW"/>
</dbReference>
<dbReference type="EMBL" id="JAEDAK010000002">
    <property type="protein sequence ID" value="MBH9576246.1"/>
    <property type="molecule type" value="Genomic_DNA"/>
</dbReference>
<evidence type="ECO:0000256" key="2">
    <source>
        <dbReference type="ARBA" id="ARBA00009121"/>
    </source>
</evidence>
<evidence type="ECO:0000256" key="5">
    <source>
        <dbReference type="ARBA" id="ARBA00023024"/>
    </source>
</evidence>
<evidence type="ECO:0000259" key="11">
    <source>
        <dbReference type="PROSITE" id="PS51910"/>
    </source>
</evidence>
<feature type="chain" id="PRO_5037979011" description="chitinase" evidence="9">
    <location>
        <begin position="25"/>
        <end position="680"/>
    </location>
</feature>
<dbReference type="GO" id="GO:0008843">
    <property type="term" value="F:endochitinase activity"/>
    <property type="evidence" value="ECO:0007669"/>
    <property type="project" value="UniProtKB-EC"/>
</dbReference>
<dbReference type="PROSITE" id="PS51910">
    <property type="entry name" value="GH18_2"/>
    <property type="match status" value="1"/>
</dbReference>
<dbReference type="CDD" id="cd00063">
    <property type="entry name" value="FN3"/>
    <property type="match status" value="2"/>
</dbReference>
<dbReference type="Pfam" id="PF00704">
    <property type="entry name" value="Glyco_hydro_18"/>
    <property type="match status" value="1"/>
</dbReference>
<dbReference type="Gene3D" id="2.60.40.10">
    <property type="entry name" value="Immunoglobulins"/>
    <property type="match status" value="2"/>
</dbReference>
<dbReference type="Gene3D" id="2.10.10.20">
    <property type="entry name" value="Carbohydrate-binding module superfamily 5/12"/>
    <property type="match status" value="1"/>
</dbReference>
<dbReference type="InterPro" id="IPR036116">
    <property type="entry name" value="FN3_sf"/>
</dbReference>
<organism evidence="12 13">
    <name type="scientific">Inhella proteolytica</name>
    <dbReference type="NCBI Taxonomy" id="2795029"/>
    <lineage>
        <taxon>Bacteria</taxon>
        <taxon>Pseudomonadati</taxon>
        <taxon>Pseudomonadota</taxon>
        <taxon>Betaproteobacteria</taxon>
        <taxon>Burkholderiales</taxon>
        <taxon>Sphaerotilaceae</taxon>
        <taxon>Inhella</taxon>
    </lineage>
</organism>
<keyword evidence="4 8" id="KW-0378">Hydrolase</keyword>
<dbReference type="InterPro" id="IPR011583">
    <property type="entry name" value="Chitinase_II/V-like_cat"/>
</dbReference>
<sequence>MNFRKQRTALAAAILLGAAAQAQAYNCTGLPEWSGSAIYTGGLKVQQTGQAYEAKWWTQNESPVLRSGQWDVWKKLGACDGAGTDTTAPSVPAGLSASNITTSSITLSWQASSDNAGGSGVAGYELLRGGQLIASPTGTSHTDTGLSAGTAYSYTVRAKDVAGNVSAASAALLTSTASGACASPPTTPSGLNSPSRSSNSIGLAWNAVAAGPNCTVQYRLLQAGSSVAQGAATSANVTNLSPDTAYSFSVQAFNQAGNSPVSAPISVRTDPLGQGGAKNVIGYFAQWGIYGRNYLVKHIDSSGAAPHLTHINYAFGNVRNNRCEVGLTVPSNEQTGVGGDAFADYSKAFQADQSVDGVADRWDQPLRGNWGQLKKLKAKYPKLKVLISLGGWTYSRGFSSAARPENRVAFVKSCVDAYIKGDLPVTDGAGGTAAAAGVFDGIDIDWEYPNACGLACGQPEDRANFTALMAEFRRQLNAVRPGLLLTMAAPAGVDKVRAFDPGLAHPSMDFINVMTYDFHGSWENRTGFHSGLYGNSADPSTGDARQYNTHAGLQAYLDAGVPAAKLNLGIGYYGRGWTGVPNVNNGLFQTSSGAAPGTYEAGNEDYKVLKNLAWPSFVDPQSRAQWIYNGTTFWSFDTPAQVTEKMNYVKSKNLGGAFFWEFSGDDPQASLTKAIGNGLK</sequence>
<keyword evidence="13" id="KW-1185">Reference proteome</keyword>
<dbReference type="GO" id="GO:0005576">
    <property type="term" value="C:extracellular region"/>
    <property type="evidence" value="ECO:0007669"/>
    <property type="project" value="InterPro"/>
</dbReference>
<dbReference type="CDD" id="cd12215">
    <property type="entry name" value="ChiC_BD"/>
    <property type="match status" value="1"/>
</dbReference>
<evidence type="ECO:0000313" key="13">
    <source>
        <dbReference type="Proteomes" id="UP000613266"/>
    </source>
</evidence>
<dbReference type="SUPFAM" id="SSF54556">
    <property type="entry name" value="Chitinase insertion domain"/>
    <property type="match status" value="1"/>
</dbReference>
<evidence type="ECO:0000256" key="6">
    <source>
        <dbReference type="ARBA" id="ARBA00023277"/>
    </source>
</evidence>
<evidence type="ECO:0000256" key="4">
    <source>
        <dbReference type="ARBA" id="ARBA00022801"/>
    </source>
</evidence>
<comment type="similarity">
    <text evidence="2">Belongs to the glycosyl hydrolase 18 family. Chitinase class II subfamily.</text>
</comment>
<dbReference type="InterPro" id="IPR003961">
    <property type="entry name" value="FN3_dom"/>
</dbReference>
<evidence type="ECO:0000256" key="3">
    <source>
        <dbReference type="ARBA" id="ARBA00012729"/>
    </source>
</evidence>
<dbReference type="GO" id="GO:0030246">
    <property type="term" value="F:carbohydrate binding"/>
    <property type="evidence" value="ECO:0007669"/>
    <property type="project" value="InterPro"/>
</dbReference>
<dbReference type="SUPFAM" id="SSF51445">
    <property type="entry name" value="(Trans)glycosidases"/>
    <property type="match status" value="1"/>
</dbReference>
<dbReference type="Pfam" id="PF00041">
    <property type="entry name" value="fn3"/>
    <property type="match status" value="2"/>
</dbReference>
<evidence type="ECO:0000259" key="10">
    <source>
        <dbReference type="PROSITE" id="PS50853"/>
    </source>
</evidence>
<dbReference type="AlphaFoldDB" id="A0A931IYR4"/>
<evidence type="ECO:0000256" key="7">
    <source>
        <dbReference type="ARBA" id="ARBA00023295"/>
    </source>
</evidence>
<evidence type="ECO:0000313" key="12">
    <source>
        <dbReference type="EMBL" id="MBH9576246.1"/>
    </source>
</evidence>
<dbReference type="GO" id="GO:0008061">
    <property type="term" value="F:chitin binding"/>
    <property type="evidence" value="ECO:0007669"/>
    <property type="project" value="InterPro"/>
</dbReference>
<name>A0A931IYR4_9BURK</name>
<feature type="domain" description="GH18" evidence="11">
    <location>
        <begin position="278"/>
        <end position="680"/>
    </location>
</feature>
<dbReference type="SUPFAM" id="SSF51055">
    <property type="entry name" value="Carbohydrate binding domain"/>
    <property type="match status" value="1"/>
</dbReference>
<keyword evidence="5" id="KW-0146">Chitin degradation</keyword>
<dbReference type="PANTHER" id="PTHR11177:SF317">
    <property type="entry name" value="CHITINASE 12-RELATED"/>
    <property type="match status" value="1"/>
</dbReference>
<comment type="caution">
    <text evidence="12">The sequence shown here is derived from an EMBL/GenBank/DDBJ whole genome shotgun (WGS) entry which is preliminary data.</text>
</comment>
<dbReference type="Gene3D" id="3.10.50.10">
    <property type="match status" value="1"/>
</dbReference>
<dbReference type="InterPro" id="IPR013783">
    <property type="entry name" value="Ig-like_fold"/>
</dbReference>
<dbReference type="SMART" id="SM00060">
    <property type="entry name" value="FN3"/>
    <property type="match status" value="2"/>
</dbReference>
<protein>
    <recommendedName>
        <fullName evidence="3">chitinase</fullName>
        <ecNumber evidence="3">3.2.1.14</ecNumber>
    </recommendedName>
</protein>
<evidence type="ECO:0000256" key="9">
    <source>
        <dbReference type="SAM" id="SignalP"/>
    </source>
</evidence>
<keyword evidence="7 8" id="KW-0326">Glycosidase</keyword>
<accession>A0A931IYR4</accession>
<keyword evidence="6" id="KW-0119">Carbohydrate metabolism</keyword>
<dbReference type="Gene3D" id="3.20.20.80">
    <property type="entry name" value="Glycosidases"/>
    <property type="match status" value="1"/>
</dbReference>
<dbReference type="InterPro" id="IPR003610">
    <property type="entry name" value="CBM5/12"/>
</dbReference>
<keyword evidence="5" id="KW-0624">Polysaccharide degradation</keyword>
<dbReference type="InterPro" id="IPR001223">
    <property type="entry name" value="Glyco_hydro18_cat"/>
</dbReference>
<dbReference type="EC" id="3.2.1.14" evidence="3"/>
<feature type="signal peptide" evidence="9">
    <location>
        <begin position="1"/>
        <end position="24"/>
    </location>
</feature>
<dbReference type="PANTHER" id="PTHR11177">
    <property type="entry name" value="CHITINASE"/>
    <property type="match status" value="1"/>
</dbReference>
<feature type="domain" description="Fibronectin type-III" evidence="10">
    <location>
        <begin position="91"/>
        <end position="179"/>
    </location>
</feature>
<dbReference type="InterPro" id="IPR036573">
    <property type="entry name" value="CBM_sf_5/12"/>
</dbReference>
<dbReference type="PRINTS" id="PR00014">
    <property type="entry name" value="FNTYPEIII"/>
</dbReference>
<evidence type="ECO:0000256" key="8">
    <source>
        <dbReference type="RuleBase" id="RU000489"/>
    </source>
</evidence>
<gene>
    <name evidence="12" type="ORF">I7X39_04920</name>
</gene>
<dbReference type="PROSITE" id="PS50853">
    <property type="entry name" value="FN3"/>
    <property type="match status" value="2"/>
</dbReference>